<accession>A0A1W2B370</accession>
<dbReference type="Gene3D" id="3.90.226.10">
    <property type="entry name" value="2-enoyl-CoA Hydratase, Chain A, domain 1"/>
    <property type="match status" value="1"/>
</dbReference>
<evidence type="ECO:0000313" key="2">
    <source>
        <dbReference type="Proteomes" id="UP000192708"/>
    </source>
</evidence>
<dbReference type="SUPFAM" id="SSF52096">
    <property type="entry name" value="ClpP/crotonase"/>
    <property type="match status" value="1"/>
</dbReference>
<dbReference type="OrthoDB" id="9807606at2"/>
<dbReference type="GO" id="GO:0006635">
    <property type="term" value="P:fatty acid beta-oxidation"/>
    <property type="evidence" value="ECO:0007669"/>
    <property type="project" value="TreeGrafter"/>
</dbReference>
<dbReference type="EMBL" id="FWXJ01000011">
    <property type="protein sequence ID" value="SMC67171.1"/>
    <property type="molecule type" value="Genomic_DNA"/>
</dbReference>
<keyword evidence="2" id="KW-1185">Reference proteome</keyword>
<dbReference type="PANTHER" id="PTHR11941">
    <property type="entry name" value="ENOYL-COA HYDRATASE-RELATED"/>
    <property type="match status" value="1"/>
</dbReference>
<dbReference type="InterPro" id="IPR001753">
    <property type="entry name" value="Enoyl-CoA_hydra/iso"/>
</dbReference>
<name>A0A1W2B370_9BURK</name>
<dbReference type="GO" id="GO:0016853">
    <property type="term" value="F:isomerase activity"/>
    <property type="evidence" value="ECO:0007669"/>
    <property type="project" value="UniProtKB-KW"/>
</dbReference>
<proteinExistence type="predicted"/>
<organism evidence="1 2">
    <name type="scientific">Polynucleobacter kasalickyi</name>
    <dbReference type="NCBI Taxonomy" id="1938817"/>
    <lineage>
        <taxon>Bacteria</taxon>
        <taxon>Pseudomonadati</taxon>
        <taxon>Pseudomonadota</taxon>
        <taxon>Betaproteobacteria</taxon>
        <taxon>Burkholderiales</taxon>
        <taxon>Burkholderiaceae</taxon>
        <taxon>Polynucleobacter</taxon>
    </lineage>
</organism>
<dbReference type="PANTHER" id="PTHR11941:SF54">
    <property type="entry name" value="ENOYL-COA HYDRATASE, MITOCHONDRIAL"/>
    <property type="match status" value="1"/>
</dbReference>
<dbReference type="AlphaFoldDB" id="A0A1W2B370"/>
<keyword evidence="1" id="KW-0413">Isomerase</keyword>
<dbReference type="STRING" id="1938817.SAMN06296008_11166"/>
<dbReference type="CDD" id="cd06558">
    <property type="entry name" value="crotonase-like"/>
    <property type="match status" value="1"/>
</dbReference>
<gene>
    <name evidence="1" type="ORF">SAMN06296008_11166</name>
</gene>
<dbReference type="RefSeq" id="WP_084284419.1">
    <property type="nucleotide sequence ID" value="NZ_FWXJ01000011.1"/>
</dbReference>
<sequence length="275" mass="30213">MNPLQNTQIAEGITSFPEGVVLDRNQGVILLTIDREDDFNRINWDVLKRMEFITELLKEDRSANVLVITGRGKSVFSLGLLNPKLRAEMTKDSVVQLIRYANQVFNNIETLPQIVICAINGKVIAGGFELSLACDLRYAANHVTMQLPEAGWGGFPGAGAPFRLPTIVGAARALEIICLGNELDATALKDLGIVQNVFASDQFLEKVMEIASQINEKGPLAIKGTKSIIRARMQSGLAEAAELSKVLRHSLEWSADVDEGMKAHTENRKPKFEGR</sequence>
<reference evidence="1 2" key="1">
    <citation type="submission" date="2017-04" db="EMBL/GenBank/DDBJ databases">
        <authorList>
            <person name="Afonso C.L."/>
            <person name="Miller P.J."/>
            <person name="Scott M.A."/>
            <person name="Spackman E."/>
            <person name="Goraichik I."/>
            <person name="Dimitrov K.M."/>
            <person name="Suarez D.L."/>
            <person name="Swayne D.E."/>
        </authorList>
    </citation>
    <scope>NUCLEOTIDE SEQUENCE [LARGE SCALE GENOMIC DNA]</scope>
    <source>
        <strain evidence="1 2">VK13</strain>
    </source>
</reference>
<dbReference type="Pfam" id="PF00378">
    <property type="entry name" value="ECH_1"/>
    <property type="match status" value="1"/>
</dbReference>
<dbReference type="Proteomes" id="UP000192708">
    <property type="component" value="Unassembled WGS sequence"/>
</dbReference>
<dbReference type="InterPro" id="IPR029045">
    <property type="entry name" value="ClpP/crotonase-like_dom_sf"/>
</dbReference>
<protein>
    <submittedName>
        <fullName evidence="1">Enoyl-CoA hydratase /trans-2, cis-3 decenoyl-[acyl-carrier-protein] isomerase</fullName>
    </submittedName>
</protein>
<evidence type="ECO:0000313" key="1">
    <source>
        <dbReference type="EMBL" id="SMC67171.1"/>
    </source>
</evidence>